<evidence type="ECO:0000313" key="3">
    <source>
        <dbReference type="Proteomes" id="UP001431783"/>
    </source>
</evidence>
<keyword evidence="3" id="KW-1185">Reference proteome</keyword>
<dbReference type="InterPro" id="IPR006170">
    <property type="entry name" value="PBP/GOBP"/>
</dbReference>
<evidence type="ECO:0000313" key="2">
    <source>
        <dbReference type="EMBL" id="KAK9892040.1"/>
    </source>
</evidence>
<protein>
    <submittedName>
        <fullName evidence="2">Uncharacterized protein</fullName>
    </submittedName>
</protein>
<dbReference type="CDD" id="cd23992">
    <property type="entry name" value="PBP_GOBP"/>
    <property type="match status" value="1"/>
</dbReference>
<feature type="signal peptide" evidence="1">
    <location>
        <begin position="1"/>
        <end position="18"/>
    </location>
</feature>
<reference evidence="2 3" key="1">
    <citation type="submission" date="2023-03" db="EMBL/GenBank/DDBJ databases">
        <title>Genome insight into feeding habits of ladybird beetles.</title>
        <authorList>
            <person name="Li H.-S."/>
            <person name="Huang Y.-H."/>
            <person name="Pang H."/>
        </authorList>
    </citation>
    <scope>NUCLEOTIDE SEQUENCE [LARGE SCALE GENOMIC DNA]</scope>
    <source>
        <strain evidence="2">SYSU_2023b</strain>
        <tissue evidence="2">Whole body</tissue>
    </source>
</reference>
<proteinExistence type="predicted"/>
<sequence length="138" mass="14969">MKVLAILFIAAPIFGVLATTPAELAAKIQAHHQECSKLSKVDSQVLSKARTGQIEESNVALREHIFCFGKKAGLINEAGDLQENVIKTKLGSQVKDAAAVDKVYKLCNATKKGDDKKLFITQVLICYYKNIPAGVVIL</sequence>
<dbReference type="AlphaFoldDB" id="A0AAW1VHV5"/>
<dbReference type="Proteomes" id="UP001431783">
    <property type="component" value="Unassembled WGS sequence"/>
</dbReference>
<dbReference type="GO" id="GO:0005549">
    <property type="term" value="F:odorant binding"/>
    <property type="evidence" value="ECO:0007669"/>
    <property type="project" value="InterPro"/>
</dbReference>
<dbReference type="EMBL" id="JARQZJ010000132">
    <property type="protein sequence ID" value="KAK9892040.1"/>
    <property type="molecule type" value="Genomic_DNA"/>
</dbReference>
<dbReference type="SMART" id="SM00708">
    <property type="entry name" value="PhBP"/>
    <property type="match status" value="1"/>
</dbReference>
<feature type="chain" id="PRO_5043665600" evidence="1">
    <location>
        <begin position="19"/>
        <end position="138"/>
    </location>
</feature>
<accession>A0AAW1VHV5</accession>
<dbReference type="SUPFAM" id="SSF47565">
    <property type="entry name" value="Insect pheromone/odorant-binding proteins"/>
    <property type="match status" value="1"/>
</dbReference>
<comment type="caution">
    <text evidence="2">The sequence shown here is derived from an EMBL/GenBank/DDBJ whole genome shotgun (WGS) entry which is preliminary data.</text>
</comment>
<dbReference type="Gene3D" id="1.10.238.20">
    <property type="entry name" value="Pheromone/general odorant binding protein domain"/>
    <property type="match status" value="1"/>
</dbReference>
<dbReference type="Pfam" id="PF01395">
    <property type="entry name" value="PBP_GOBP"/>
    <property type="match status" value="1"/>
</dbReference>
<keyword evidence="1" id="KW-0732">Signal</keyword>
<evidence type="ECO:0000256" key="1">
    <source>
        <dbReference type="SAM" id="SignalP"/>
    </source>
</evidence>
<name>A0AAW1VHV5_9CUCU</name>
<gene>
    <name evidence="2" type="ORF">WA026_018226</name>
</gene>
<organism evidence="2 3">
    <name type="scientific">Henosepilachna vigintioctopunctata</name>
    <dbReference type="NCBI Taxonomy" id="420089"/>
    <lineage>
        <taxon>Eukaryota</taxon>
        <taxon>Metazoa</taxon>
        <taxon>Ecdysozoa</taxon>
        <taxon>Arthropoda</taxon>
        <taxon>Hexapoda</taxon>
        <taxon>Insecta</taxon>
        <taxon>Pterygota</taxon>
        <taxon>Neoptera</taxon>
        <taxon>Endopterygota</taxon>
        <taxon>Coleoptera</taxon>
        <taxon>Polyphaga</taxon>
        <taxon>Cucujiformia</taxon>
        <taxon>Coccinelloidea</taxon>
        <taxon>Coccinellidae</taxon>
        <taxon>Epilachninae</taxon>
        <taxon>Epilachnini</taxon>
        <taxon>Henosepilachna</taxon>
    </lineage>
</organism>
<dbReference type="InterPro" id="IPR036728">
    <property type="entry name" value="PBP_GOBP_sf"/>
</dbReference>